<dbReference type="PRINTS" id="PR00420">
    <property type="entry name" value="RNGMNOXGNASE"/>
</dbReference>
<evidence type="ECO:0000313" key="6">
    <source>
        <dbReference type="Proteomes" id="UP000572817"/>
    </source>
</evidence>
<keyword evidence="1" id="KW-0285">Flavoprotein</keyword>
<sequence>MSTDRNFDIAVVGGGIAGATLTIGLLRANVRVTLYESAHAFGEIGAGVALGANAARAMSLIAPEVRAGFERVATYNTWDSKKHIWFDFRRGMGRPGAHADAGQGAMIEGLTAPAGQAAVHRAHFLDEMVALLPAGVARFGKRLQDIETLPDGNVRLRFVDGSEAVHSAVIGCDGIKSRTRQIVLGDDHPAAKARYSGKYAYRGLIPMDRAAELLGDELARNAQMYLGYHGHVLTFPIEHGATMNVVAFASSKSWDDPNWVVPTTKEALFKDFEGWSQHVKSIMSLMQKTDIWALFEHPPAPRYTRDRICLIGDAAHATTPHQGSGAGMAIEDAWLMSALLADVKDVSDVQAAFNAFEKERIERTHKLVTTSKEAGQLYDFELPGHEDDVDKIAKNLRNRMGWIWNEDLEKELERARRTFKDEVRANL</sequence>
<dbReference type="PANTHER" id="PTHR46720">
    <property type="entry name" value="HYDROXYLASE, PUTATIVE (AFU_ORTHOLOGUE AFUA_3G01460)-RELATED"/>
    <property type="match status" value="1"/>
</dbReference>
<evidence type="ECO:0000259" key="4">
    <source>
        <dbReference type="Pfam" id="PF01494"/>
    </source>
</evidence>
<feature type="domain" description="FAD-binding" evidence="4">
    <location>
        <begin position="164"/>
        <end position="369"/>
    </location>
</feature>
<dbReference type="GO" id="GO:0044550">
    <property type="term" value="P:secondary metabolite biosynthetic process"/>
    <property type="evidence" value="ECO:0007669"/>
    <property type="project" value="TreeGrafter"/>
</dbReference>
<proteinExistence type="predicted"/>
<evidence type="ECO:0000256" key="2">
    <source>
        <dbReference type="ARBA" id="ARBA00022827"/>
    </source>
</evidence>
<dbReference type="AlphaFoldDB" id="A0A8H4ISE2"/>
<dbReference type="PANTHER" id="PTHR46720:SF3">
    <property type="entry name" value="FAD-BINDING DOMAIN-CONTAINING PROTEIN-RELATED"/>
    <property type="match status" value="1"/>
</dbReference>
<dbReference type="EMBL" id="WWBZ02000040">
    <property type="protein sequence ID" value="KAF4305494.1"/>
    <property type="molecule type" value="Genomic_DNA"/>
</dbReference>
<protein>
    <submittedName>
        <fullName evidence="5">Mannitol 1-phosphate dehydrogenase protein</fullName>
    </submittedName>
</protein>
<dbReference type="InterPro" id="IPR002938">
    <property type="entry name" value="FAD-bd"/>
</dbReference>
<dbReference type="Proteomes" id="UP000572817">
    <property type="component" value="Unassembled WGS sequence"/>
</dbReference>
<dbReference type="OrthoDB" id="417877at2759"/>
<dbReference type="SUPFAM" id="SSF51905">
    <property type="entry name" value="FAD/NAD(P)-binding domain"/>
    <property type="match status" value="1"/>
</dbReference>
<dbReference type="FunFam" id="3.50.50.60:FF:000153">
    <property type="entry name" value="Salicylate hydroxylase, putative"/>
    <property type="match status" value="1"/>
</dbReference>
<dbReference type="Gene3D" id="3.50.50.60">
    <property type="entry name" value="FAD/NAD(P)-binding domain"/>
    <property type="match status" value="1"/>
</dbReference>
<evidence type="ECO:0000256" key="3">
    <source>
        <dbReference type="ARBA" id="ARBA00023002"/>
    </source>
</evidence>
<keyword evidence="3" id="KW-0560">Oxidoreductase</keyword>
<evidence type="ECO:0000313" key="5">
    <source>
        <dbReference type="EMBL" id="KAF4305494.1"/>
    </source>
</evidence>
<keyword evidence="2" id="KW-0274">FAD</keyword>
<evidence type="ECO:0000256" key="1">
    <source>
        <dbReference type="ARBA" id="ARBA00022630"/>
    </source>
</evidence>
<name>A0A8H4ISE2_9PEZI</name>
<reference evidence="5" key="1">
    <citation type="submission" date="2020-04" db="EMBL/GenBank/DDBJ databases">
        <title>Genome Assembly and Annotation of Botryosphaeria dothidea sdau 11-99, a Latent Pathogen of Apple Fruit Ring Rot in China.</title>
        <authorList>
            <person name="Yu C."/>
            <person name="Diao Y."/>
            <person name="Lu Q."/>
            <person name="Zhao J."/>
            <person name="Cui S."/>
            <person name="Peng C."/>
            <person name="He B."/>
            <person name="Liu H."/>
        </authorList>
    </citation>
    <scope>NUCLEOTIDE SEQUENCE [LARGE SCALE GENOMIC DNA]</scope>
    <source>
        <strain evidence="5">Sdau11-99</strain>
    </source>
</reference>
<dbReference type="InterPro" id="IPR036188">
    <property type="entry name" value="FAD/NAD-bd_sf"/>
</dbReference>
<comment type="caution">
    <text evidence="5">The sequence shown here is derived from an EMBL/GenBank/DDBJ whole genome shotgun (WGS) entry which is preliminary data.</text>
</comment>
<organism evidence="5 6">
    <name type="scientific">Botryosphaeria dothidea</name>
    <dbReference type="NCBI Taxonomy" id="55169"/>
    <lineage>
        <taxon>Eukaryota</taxon>
        <taxon>Fungi</taxon>
        <taxon>Dikarya</taxon>
        <taxon>Ascomycota</taxon>
        <taxon>Pezizomycotina</taxon>
        <taxon>Dothideomycetes</taxon>
        <taxon>Dothideomycetes incertae sedis</taxon>
        <taxon>Botryosphaeriales</taxon>
        <taxon>Botryosphaeriaceae</taxon>
        <taxon>Botryosphaeria</taxon>
    </lineage>
</organism>
<dbReference type="Pfam" id="PF01494">
    <property type="entry name" value="FAD_binding_3"/>
    <property type="match status" value="1"/>
</dbReference>
<accession>A0A8H4ISE2</accession>
<dbReference type="InterPro" id="IPR051104">
    <property type="entry name" value="FAD_monoxygenase"/>
</dbReference>
<dbReference type="SUPFAM" id="SSF54373">
    <property type="entry name" value="FAD-linked reductases, C-terminal domain"/>
    <property type="match status" value="1"/>
</dbReference>
<dbReference type="GO" id="GO:0071949">
    <property type="term" value="F:FAD binding"/>
    <property type="evidence" value="ECO:0007669"/>
    <property type="project" value="InterPro"/>
</dbReference>
<gene>
    <name evidence="5" type="ORF">GTA08_BOTSDO06452</name>
</gene>
<keyword evidence="6" id="KW-1185">Reference proteome</keyword>
<dbReference type="GO" id="GO:0016491">
    <property type="term" value="F:oxidoreductase activity"/>
    <property type="evidence" value="ECO:0007669"/>
    <property type="project" value="UniProtKB-KW"/>
</dbReference>